<reference evidence="2 3" key="1">
    <citation type="submission" date="2023-02" db="EMBL/GenBank/DDBJ databases">
        <title>Entomopathogenic bacteria.</title>
        <authorList>
            <person name="Machado R.A."/>
        </authorList>
    </citation>
    <scope>NUCLEOTIDE SEQUENCE [LARGE SCALE GENOMIC DNA]</scope>
    <source>
        <strain evidence="2 3">XENO-7</strain>
    </source>
</reference>
<dbReference type="Pfam" id="PF13175">
    <property type="entry name" value="AAA_15"/>
    <property type="match status" value="1"/>
</dbReference>
<feature type="domain" description="Endonuclease GajA/Old nuclease/RecF-like AAA" evidence="1">
    <location>
        <begin position="11"/>
        <end position="352"/>
    </location>
</feature>
<name>A0ABT5MBF4_9GAMM</name>
<comment type="caution">
    <text evidence="2">The sequence shown here is derived from an EMBL/GenBank/DDBJ whole genome shotgun (WGS) entry which is preliminary data.</text>
</comment>
<accession>A0ABT5MBF4</accession>
<dbReference type="RefSeq" id="WP_273581021.1">
    <property type="nucleotide sequence ID" value="NZ_JAQRFO010000058.1"/>
</dbReference>
<dbReference type="InterPro" id="IPR051396">
    <property type="entry name" value="Bact_Antivir_Def_Nuclease"/>
</dbReference>
<evidence type="ECO:0000313" key="3">
    <source>
        <dbReference type="Proteomes" id="UP001214757"/>
    </source>
</evidence>
<dbReference type="Proteomes" id="UP001214757">
    <property type="component" value="Unassembled WGS sequence"/>
</dbReference>
<dbReference type="Gene3D" id="3.40.50.300">
    <property type="entry name" value="P-loop containing nucleotide triphosphate hydrolases"/>
    <property type="match status" value="1"/>
</dbReference>
<evidence type="ECO:0000313" key="2">
    <source>
        <dbReference type="EMBL" id="MDC9623591.1"/>
    </source>
</evidence>
<gene>
    <name evidence="2" type="ORF">PSI22_18590</name>
</gene>
<dbReference type="PANTHER" id="PTHR43581:SF2">
    <property type="entry name" value="EXCINUCLEASE ATPASE SUBUNIT"/>
    <property type="match status" value="1"/>
</dbReference>
<dbReference type="InterPro" id="IPR027417">
    <property type="entry name" value="P-loop_NTPase"/>
</dbReference>
<proteinExistence type="predicted"/>
<dbReference type="PANTHER" id="PTHR43581">
    <property type="entry name" value="ATP/GTP PHOSPHATASE"/>
    <property type="match status" value="1"/>
</dbReference>
<protein>
    <submittedName>
        <fullName evidence="2">AAA family ATPase</fullName>
    </submittedName>
</protein>
<organism evidence="2 3">
    <name type="scientific">Xenorhabdus aichiensis</name>
    <dbReference type="NCBI Taxonomy" id="3025874"/>
    <lineage>
        <taxon>Bacteria</taxon>
        <taxon>Pseudomonadati</taxon>
        <taxon>Pseudomonadota</taxon>
        <taxon>Gammaproteobacteria</taxon>
        <taxon>Enterobacterales</taxon>
        <taxon>Morganellaceae</taxon>
        <taxon>Xenorhabdus</taxon>
    </lineage>
</organism>
<dbReference type="EMBL" id="JAQRFO010000058">
    <property type="protein sequence ID" value="MDC9623591.1"/>
    <property type="molecule type" value="Genomic_DNA"/>
</dbReference>
<evidence type="ECO:0000259" key="1">
    <source>
        <dbReference type="Pfam" id="PF13175"/>
    </source>
</evidence>
<dbReference type="InterPro" id="IPR041685">
    <property type="entry name" value="AAA_GajA/Old/RecF-like"/>
</dbReference>
<sequence length="455" mass="52366">MIKSITYEGKKIELYNNINNRENIFSIIIGKNGTGKSRLLQLICEEYSNNNTPKIKNSPSRIIAVSTTPFDKFPLKNNFKKGYYYQGIRGIQAQTISKGYISKFIGDFLLGITENKINSLSKALKYLGYEDKIAISFRYIGGKRIENIINSNKSDINESLKYHPYFENIFLNKLGIVKEYSTNRGVYELRSYLVEKLIKGKEEINQFLVKDDKSLHELFKSICNSPWLHNIRKLKMNIIGKNVEFNKELSLSKDLINLINSGLLKIENIILKKTNSKEAFHIDSASSGEQSVIMNILGISSVIKDNSLILIDEPEVCLHPEWQEKYIKLLIDIFKINKKCHFIITTHSPQIIANLGEKNCFITSIEDGKYKKSINYINKSSDFQLATLFNSPGFKNEYLTRLSLNLLSKIISEKSVDHEDKKIMEELLLIKNKLHEKDPLLELITSLDEMVKYYG</sequence>
<dbReference type="SUPFAM" id="SSF52540">
    <property type="entry name" value="P-loop containing nucleoside triphosphate hydrolases"/>
    <property type="match status" value="1"/>
</dbReference>
<keyword evidence="3" id="KW-1185">Reference proteome</keyword>